<dbReference type="SUPFAM" id="SSF52777">
    <property type="entry name" value="CoA-dependent acyltransferases"/>
    <property type="match status" value="1"/>
</dbReference>
<reference evidence="1" key="1">
    <citation type="submission" date="2021-12" db="EMBL/GenBank/DDBJ databases">
        <title>Curvularia clavata genome.</title>
        <authorList>
            <person name="Cao Y."/>
        </authorList>
    </citation>
    <scope>NUCLEOTIDE SEQUENCE</scope>
    <source>
        <strain evidence="1">Yc1106</strain>
    </source>
</reference>
<dbReference type="PANTHER" id="PTHR28037">
    <property type="entry name" value="ALCOHOL O-ACETYLTRANSFERASE 1-RELATED"/>
    <property type="match status" value="1"/>
</dbReference>
<accession>A0A9Q9DP04</accession>
<dbReference type="GO" id="GO:0008080">
    <property type="term" value="F:N-acetyltransferase activity"/>
    <property type="evidence" value="ECO:0007669"/>
    <property type="project" value="TreeGrafter"/>
</dbReference>
<dbReference type="OrthoDB" id="2150604at2759"/>
<dbReference type="InterPro" id="IPR010828">
    <property type="entry name" value="Atf2/Sli1-like"/>
</dbReference>
<gene>
    <name evidence="1" type="ORF">yc1106_01306</name>
</gene>
<sequence length="480" mass="53396">MSDFKKLEKLRPCGRLETYSTARHHLGFYKSVAFTSEYFTQEPTTVPLETQVYSALRHVIAEHPPLSAIALNEDQSHPHVYFARLPEIDLRTCTEFYERSNPFPSDGETDDELDTLLAQQHSRDFKEDLGSRPFWRLLVTSSSSETSKFTATWMWHHALADGASAFLFHESFLAGLNCIEPTSSMDPIVKTLSQTLLPPFEELHSMPISWGFFGKAILGSLLPSVFDKRPATLWTGHAVPGDIVVPPRPQFLTLVLSRDTTSKLVRACRKEKTSVTATLQCLLAASLFTNLPADICEQLNIEGATSVRRLLNIEEKQMTLAIGGYSFLHKRPVPSEESTIDILQNFSWETARAVKSTITAEMNKSGADNPIALLKYVSSMPRFFLEKLGKPRNPTAELSNVGVWRNQGTGEDPWNVGRMVFSQSPNVVTSAFALSVVTGGDGNATLNFCWGEGAVEAELMQKVVAFIKSGVEELIRKCIC</sequence>
<evidence type="ECO:0000313" key="1">
    <source>
        <dbReference type="EMBL" id="USP74032.1"/>
    </source>
</evidence>
<dbReference type="Pfam" id="PF07247">
    <property type="entry name" value="AATase"/>
    <property type="match status" value="1"/>
</dbReference>
<proteinExistence type="predicted"/>
<keyword evidence="2" id="KW-1185">Reference proteome</keyword>
<dbReference type="InterPro" id="IPR052058">
    <property type="entry name" value="Alcohol_O-acetyltransferase"/>
</dbReference>
<dbReference type="AlphaFoldDB" id="A0A9Q9DP04"/>
<evidence type="ECO:0008006" key="3">
    <source>
        <dbReference type="Google" id="ProtNLM"/>
    </source>
</evidence>
<dbReference type="Proteomes" id="UP001056012">
    <property type="component" value="Chromosome 1"/>
</dbReference>
<dbReference type="PANTHER" id="PTHR28037:SF1">
    <property type="entry name" value="ALCOHOL O-ACETYLTRANSFERASE 1-RELATED"/>
    <property type="match status" value="1"/>
</dbReference>
<dbReference type="InterPro" id="IPR023213">
    <property type="entry name" value="CAT-like_dom_sf"/>
</dbReference>
<name>A0A9Q9DP04_CURCL</name>
<evidence type="ECO:0000313" key="2">
    <source>
        <dbReference type="Proteomes" id="UP001056012"/>
    </source>
</evidence>
<dbReference type="EMBL" id="CP089274">
    <property type="protein sequence ID" value="USP74032.1"/>
    <property type="molecule type" value="Genomic_DNA"/>
</dbReference>
<protein>
    <recommendedName>
        <fullName evidence="3">Alcohol acetyltransferase</fullName>
    </recommendedName>
</protein>
<dbReference type="Gene3D" id="3.30.559.10">
    <property type="entry name" value="Chloramphenicol acetyltransferase-like domain"/>
    <property type="match status" value="1"/>
</dbReference>
<dbReference type="VEuPathDB" id="FungiDB:yc1106_01306"/>
<organism evidence="1 2">
    <name type="scientific">Curvularia clavata</name>
    <dbReference type="NCBI Taxonomy" id="95742"/>
    <lineage>
        <taxon>Eukaryota</taxon>
        <taxon>Fungi</taxon>
        <taxon>Dikarya</taxon>
        <taxon>Ascomycota</taxon>
        <taxon>Pezizomycotina</taxon>
        <taxon>Dothideomycetes</taxon>
        <taxon>Pleosporomycetidae</taxon>
        <taxon>Pleosporales</taxon>
        <taxon>Pleosporineae</taxon>
        <taxon>Pleosporaceae</taxon>
        <taxon>Curvularia</taxon>
    </lineage>
</organism>